<name>A0A5C8HY38_9MICO</name>
<proteinExistence type="inferred from homology"/>
<dbReference type="InterPro" id="IPR019826">
    <property type="entry name" value="Carboxylesterase_B_AS"/>
</dbReference>
<dbReference type="SUPFAM" id="SSF53474">
    <property type="entry name" value="alpha/beta-Hydrolases"/>
    <property type="match status" value="1"/>
</dbReference>
<keyword evidence="5" id="KW-0812">Transmembrane</keyword>
<dbReference type="InterPro" id="IPR000997">
    <property type="entry name" value="Cholinesterase"/>
</dbReference>
<dbReference type="AlphaFoldDB" id="A0A5C8HY38"/>
<dbReference type="EC" id="3.1.1.-" evidence="4"/>
<keyword evidence="2 4" id="KW-0378">Hydrolase</keyword>
<accession>A0A5C8HY38</accession>
<feature type="active site" description="Acyl-ester intermediate" evidence="3">
    <location>
        <position position="294"/>
    </location>
</feature>
<feature type="active site" description="Charge relay system" evidence="3">
    <location>
        <position position="511"/>
    </location>
</feature>
<dbReference type="EMBL" id="VRSV01000002">
    <property type="protein sequence ID" value="TXK09876.1"/>
    <property type="molecule type" value="Genomic_DNA"/>
</dbReference>
<dbReference type="Pfam" id="PF00135">
    <property type="entry name" value="COesterase"/>
    <property type="match status" value="1"/>
</dbReference>
<keyword evidence="5" id="KW-0472">Membrane</keyword>
<dbReference type="GO" id="GO:0004104">
    <property type="term" value="F:cholinesterase activity"/>
    <property type="evidence" value="ECO:0007669"/>
    <property type="project" value="InterPro"/>
</dbReference>
<feature type="domain" description="Carboxylesterase type B" evidence="6">
    <location>
        <begin position="95"/>
        <end position="593"/>
    </location>
</feature>
<keyword evidence="5" id="KW-1133">Transmembrane helix</keyword>
<dbReference type="PANTHER" id="PTHR11559">
    <property type="entry name" value="CARBOXYLESTERASE"/>
    <property type="match status" value="1"/>
</dbReference>
<dbReference type="InterPro" id="IPR050309">
    <property type="entry name" value="Type-B_Carboxylest/Lipase"/>
</dbReference>
<dbReference type="InterPro" id="IPR029058">
    <property type="entry name" value="AB_hydrolase_fold"/>
</dbReference>
<feature type="active site" description="Charge relay system" evidence="3">
    <location>
        <position position="415"/>
    </location>
</feature>
<reference evidence="7 8" key="1">
    <citation type="submission" date="2019-08" db="EMBL/GenBank/DDBJ databases">
        <authorList>
            <person name="Dong K."/>
        </authorList>
    </citation>
    <scope>NUCLEOTIDE SEQUENCE [LARGE SCALE GENOMIC DNA]</scope>
    <source>
        <strain evidence="7 8">JCM14558</strain>
    </source>
</reference>
<keyword evidence="8" id="KW-1185">Reference proteome</keyword>
<dbReference type="PRINTS" id="PR00878">
    <property type="entry name" value="CHOLNESTRASE"/>
</dbReference>
<evidence type="ECO:0000256" key="2">
    <source>
        <dbReference type="ARBA" id="ARBA00022801"/>
    </source>
</evidence>
<evidence type="ECO:0000256" key="1">
    <source>
        <dbReference type="ARBA" id="ARBA00005964"/>
    </source>
</evidence>
<dbReference type="RefSeq" id="WP_147895077.1">
    <property type="nucleotide sequence ID" value="NZ_BAAANR010000001.1"/>
</dbReference>
<dbReference type="Proteomes" id="UP000321034">
    <property type="component" value="Unassembled WGS sequence"/>
</dbReference>
<evidence type="ECO:0000259" key="6">
    <source>
        <dbReference type="Pfam" id="PF00135"/>
    </source>
</evidence>
<evidence type="ECO:0000256" key="5">
    <source>
        <dbReference type="SAM" id="Phobius"/>
    </source>
</evidence>
<dbReference type="PROSITE" id="PS00122">
    <property type="entry name" value="CARBOXYLESTERASE_B_1"/>
    <property type="match status" value="1"/>
</dbReference>
<protein>
    <recommendedName>
        <fullName evidence="4">Carboxylic ester hydrolase</fullName>
        <ecNumber evidence="4">3.1.1.-</ecNumber>
    </recommendedName>
</protein>
<dbReference type="OrthoDB" id="3199405at2"/>
<feature type="transmembrane region" description="Helical" evidence="5">
    <location>
        <begin position="9"/>
        <end position="26"/>
    </location>
</feature>
<dbReference type="InterPro" id="IPR002018">
    <property type="entry name" value="CarbesteraseB"/>
</dbReference>
<sequence length="599" mass="63014">MTEQRRRGWPWMPLAAVGSVGAALAWLNAAPWWGWVLVGGLVVLVGFAARTWRRRRWFLRGAAWIASAVVVAGTAVAAGPLPATRTLNGPHTDPVTTAQGDVIGVRDDTAGVDAFAGIPYAAPPVGPLRWAAPAPALERPSPLVADDFGPSAVQPEPSFLTRAATRVLALPLEQTLLGGYATDEDSLRLNIWKPMGATDTPRPVLVYLHGGGFVGGSGSLPAYDGAALASRGDIVVVTINYRLGVFGFLADDALGGTATGNQGLLDQVAALQWVRDNIAGFGGDPGRVTVAGESAGSGSACILGASPLAAGLLHGIIGESGGCLGTAGNREEGDLYDNATAAREAARELSAALDGASLDEMRAMPASRIASAAKSISAHWWPSIDGRVLPDTPSAIYGAGRQNDVPLLLGSNADETSLDLVSGLDSDPDTYAREVREQYGDDAGRFLELYPGGDAQQVVASRISATTHQSMTAPMRTWALAAAGSGRSPVYTYFFSRTPPDPKLERFGAYHGAEVMYAYGNLGADGDADYTDVDRELESEMTERWIAFTSRHDPNTLTRERWPSVQDAPDLVLEFGDTTSVTSRPSPDAVDFWLGREGS</sequence>
<gene>
    <name evidence="7" type="ORF">FVP77_13405</name>
</gene>
<feature type="transmembrane region" description="Helical" evidence="5">
    <location>
        <begin position="32"/>
        <end position="49"/>
    </location>
</feature>
<comment type="caution">
    <text evidence="7">The sequence shown here is derived from an EMBL/GenBank/DDBJ whole genome shotgun (WGS) entry which is preliminary data.</text>
</comment>
<feature type="transmembrane region" description="Helical" evidence="5">
    <location>
        <begin position="61"/>
        <end position="81"/>
    </location>
</feature>
<dbReference type="Gene3D" id="3.40.50.1820">
    <property type="entry name" value="alpha/beta hydrolase"/>
    <property type="match status" value="1"/>
</dbReference>
<evidence type="ECO:0000256" key="4">
    <source>
        <dbReference type="RuleBase" id="RU361235"/>
    </source>
</evidence>
<evidence type="ECO:0000313" key="8">
    <source>
        <dbReference type="Proteomes" id="UP000321034"/>
    </source>
</evidence>
<comment type="similarity">
    <text evidence="1 4">Belongs to the type-B carboxylesterase/lipase family.</text>
</comment>
<evidence type="ECO:0000256" key="3">
    <source>
        <dbReference type="PIRSR" id="PIRSR600997-1"/>
    </source>
</evidence>
<evidence type="ECO:0000313" key="7">
    <source>
        <dbReference type="EMBL" id="TXK09876.1"/>
    </source>
</evidence>
<organism evidence="7 8">
    <name type="scientific">Microbacterium hatanonis</name>
    <dbReference type="NCBI Taxonomy" id="404366"/>
    <lineage>
        <taxon>Bacteria</taxon>
        <taxon>Bacillati</taxon>
        <taxon>Actinomycetota</taxon>
        <taxon>Actinomycetes</taxon>
        <taxon>Micrococcales</taxon>
        <taxon>Microbacteriaceae</taxon>
        <taxon>Microbacterium</taxon>
    </lineage>
</organism>